<dbReference type="Gene3D" id="3.40.140.10">
    <property type="entry name" value="Cytidine Deaminase, domain 2"/>
    <property type="match status" value="1"/>
</dbReference>
<dbReference type="GO" id="GO:0006508">
    <property type="term" value="P:proteolysis"/>
    <property type="evidence" value="ECO:0007669"/>
    <property type="project" value="UniProtKB-KW"/>
</dbReference>
<evidence type="ECO:0000313" key="8">
    <source>
        <dbReference type="EMBL" id="KEQ30112.1"/>
    </source>
</evidence>
<dbReference type="Pfam" id="PF04002">
    <property type="entry name" value="RadC"/>
    <property type="match status" value="1"/>
</dbReference>
<dbReference type="InterPro" id="IPR037518">
    <property type="entry name" value="MPN"/>
</dbReference>
<gene>
    <name evidence="8" type="ORF">N180_16705</name>
</gene>
<name>A0A081PHD9_9SPHI</name>
<accession>A0A081PHD9</accession>
<dbReference type="Pfam" id="PF20582">
    <property type="entry name" value="UPF0758_N"/>
    <property type="match status" value="1"/>
</dbReference>
<dbReference type="PANTHER" id="PTHR30471">
    <property type="entry name" value="DNA REPAIR PROTEIN RADC"/>
    <property type="match status" value="1"/>
</dbReference>
<keyword evidence="2" id="KW-0479">Metal-binding</keyword>
<evidence type="ECO:0000256" key="1">
    <source>
        <dbReference type="ARBA" id="ARBA00022670"/>
    </source>
</evidence>
<proteinExistence type="inferred from homology"/>
<keyword evidence="4" id="KW-0862">Zinc</keyword>
<evidence type="ECO:0000313" key="9">
    <source>
        <dbReference type="Proteomes" id="UP000028007"/>
    </source>
</evidence>
<dbReference type="GO" id="GO:0008237">
    <property type="term" value="F:metallopeptidase activity"/>
    <property type="evidence" value="ECO:0007669"/>
    <property type="project" value="UniProtKB-KW"/>
</dbReference>
<comment type="similarity">
    <text evidence="6">Belongs to the UPF0758 family.</text>
</comment>
<dbReference type="PROSITE" id="PS50249">
    <property type="entry name" value="MPN"/>
    <property type="match status" value="1"/>
</dbReference>
<dbReference type="InterPro" id="IPR046778">
    <property type="entry name" value="UPF0758_N"/>
</dbReference>
<keyword evidence="1" id="KW-0645">Protease</keyword>
<dbReference type="SUPFAM" id="SSF102712">
    <property type="entry name" value="JAB1/MPN domain"/>
    <property type="match status" value="1"/>
</dbReference>
<comment type="caution">
    <text evidence="8">The sequence shown here is derived from an EMBL/GenBank/DDBJ whole genome shotgun (WGS) entry which is preliminary data.</text>
</comment>
<dbReference type="InterPro" id="IPR020891">
    <property type="entry name" value="UPF0758_CS"/>
</dbReference>
<dbReference type="InterPro" id="IPR025657">
    <property type="entry name" value="RadC_JAB"/>
</dbReference>
<dbReference type="OrthoDB" id="9804482at2"/>
<dbReference type="NCBIfam" id="TIGR00608">
    <property type="entry name" value="radc"/>
    <property type="match status" value="1"/>
</dbReference>
<evidence type="ECO:0000256" key="5">
    <source>
        <dbReference type="ARBA" id="ARBA00023049"/>
    </source>
</evidence>
<dbReference type="Proteomes" id="UP000028007">
    <property type="component" value="Unassembled WGS sequence"/>
</dbReference>
<dbReference type="eggNOG" id="COG2003">
    <property type="taxonomic scope" value="Bacteria"/>
</dbReference>
<feature type="domain" description="MPN" evidence="7">
    <location>
        <begin position="110"/>
        <end position="232"/>
    </location>
</feature>
<keyword evidence="5" id="KW-0482">Metalloprotease</keyword>
<dbReference type="GO" id="GO:0046872">
    <property type="term" value="F:metal ion binding"/>
    <property type="evidence" value="ECO:0007669"/>
    <property type="project" value="UniProtKB-KW"/>
</dbReference>
<reference evidence="8 9" key="1">
    <citation type="journal article" date="1992" name="Int. J. Syst. Bacteriol.">
        <title>Sphingobacterium antarcticus sp. nov. a Psychrotrophic Bacterium from the Soils of Schirmacher Oasis, Antarctica.</title>
        <authorList>
            <person name="Shivaji S."/>
            <person name="Ray M.K."/>
            <person name="Rao N.S."/>
            <person name="Saiserr L."/>
            <person name="Jagannadham M.V."/>
            <person name="Kumar G.S."/>
            <person name="Reddy G."/>
            <person name="Bhargava P.M."/>
        </authorList>
    </citation>
    <scope>NUCLEOTIDE SEQUENCE [LARGE SCALE GENOMIC DNA]</scope>
    <source>
        <strain evidence="8 9">4BY</strain>
    </source>
</reference>
<sequence length="232" mass="25794">MIKAEDKITIKSWAPEDRPREKMLLYGRRHLSDAELLAILIGTGNRNENAVSLSQRILSACGNDLDRLCQLSVKDLTAFSGVGRVKALHVIAALEIGRRRTGIIPAGPQKIDSSHDAYRHLHPIFTDLDHEEFWILLLNQANYVKSKHMISKGGRAGTVADPKIIFKTAIDNQGTFIILAHNHPSGNLRPSKEDLFITRKLADAGKLLDLLVLDHLILVNGNYYSLADEGCF</sequence>
<dbReference type="RefSeq" id="WP_037440498.1">
    <property type="nucleotide sequence ID" value="NZ_JNFF01000050.1"/>
</dbReference>
<dbReference type="NCBIfam" id="NF000642">
    <property type="entry name" value="PRK00024.1"/>
    <property type="match status" value="1"/>
</dbReference>
<dbReference type="InterPro" id="IPR001405">
    <property type="entry name" value="UPF0758"/>
</dbReference>
<evidence type="ECO:0000256" key="3">
    <source>
        <dbReference type="ARBA" id="ARBA00022801"/>
    </source>
</evidence>
<evidence type="ECO:0000256" key="4">
    <source>
        <dbReference type="ARBA" id="ARBA00022833"/>
    </source>
</evidence>
<dbReference type="EMBL" id="JNFF01000050">
    <property type="protein sequence ID" value="KEQ30112.1"/>
    <property type="molecule type" value="Genomic_DNA"/>
</dbReference>
<dbReference type="AlphaFoldDB" id="A0A081PHD9"/>
<dbReference type="PANTHER" id="PTHR30471:SF3">
    <property type="entry name" value="UPF0758 PROTEIN YEES-RELATED"/>
    <property type="match status" value="1"/>
</dbReference>
<evidence type="ECO:0000256" key="6">
    <source>
        <dbReference type="RuleBase" id="RU003797"/>
    </source>
</evidence>
<dbReference type="PROSITE" id="PS01302">
    <property type="entry name" value="UPF0758"/>
    <property type="match status" value="1"/>
</dbReference>
<evidence type="ECO:0000256" key="2">
    <source>
        <dbReference type="ARBA" id="ARBA00022723"/>
    </source>
</evidence>
<evidence type="ECO:0000259" key="7">
    <source>
        <dbReference type="PROSITE" id="PS50249"/>
    </source>
</evidence>
<organism evidence="8 9">
    <name type="scientific">Pedobacter antarcticus 4BY</name>
    <dbReference type="NCBI Taxonomy" id="1358423"/>
    <lineage>
        <taxon>Bacteria</taxon>
        <taxon>Pseudomonadati</taxon>
        <taxon>Bacteroidota</taxon>
        <taxon>Sphingobacteriia</taxon>
        <taxon>Sphingobacteriales</taxon>
        <taxon>Sphingobacteriaceae</taxon>
        <taxon>Pedobacter</taxon>
    </lineage>
</organism>
<protein>
    <recommendedName>
        <fullName evidence="7">MPN domain-containing protein</fullName>
    </recommendedName>
</protein>
<dbReference type="CDD" id="cd08071">
    <property type="entry name" value="MPN_DUF2466"/>
    <property type="match status" value="1"/>
</dbReference>
<keyword evidence="9" id="KW-1185">Reference proteome</keyword>
<keyword evidence="3" id="KW-0378">Hydrolase</keyword>